<evidence type="ECO:0000256" key="1">
    <source>
        <dbReference type="ARBA" id="ARBA00022741"/>
    </source>
</evidence>
<dbReference type="PaxDb" id="3218-PP1S134_115V6.1"/>
<dbReference type="GO" id="GO:0005739">
    <property type="term" value="C:mitochondrion"/>
    <property type="evidence" value="ECO:0000318"/>
    <property type="project" value="GO_Central"/>
</dbReference>
<dbReference type="InterPro" id="IPR035901">
    <property type="entry name" value="GIY-YIG_endonuc_sf"/>
</dbReference>
<protein>
    <submittedName>
        <fullName evidence="7">MutS homolog 1B</fullName>
    </submittedName>
</protein>
<gene>
    <name evidence="7" type="primary">MSH1B</name>
    <name evidence="9" type="synonym">LOC112286149</name>
    <name evidence="8" type="ORF">PHYPA_011915</name>
</gene>
<sequence length="1218" mass="135379">MRGVIAGLSATPGQRSTMAARAVHSWMSPRRDDGLHDTHALGAFRSSLYSPLVNCSPSNRARLSSFRERTSVNPWPMGFLSPRYQVYMHQTSSSRQLCPRSFQAAKKTPVRSISKGRKSKEFKTLQSSDLKYIEWWRLKVENCTKPVTRELMKKLKYSNLLGLDENLRNGNLKTGKMNAEILETKRQFPHEILMYRCGEFYEAVGFDACMLVEYANLNPMAPRSDTVPRAGCPIMNLRQTLDQLTYQGFSVCIVEEVQGPQAKGHLKERFVAGHAHPGSPYVYGLVSADVDLEFPEPVPVMGISRSRRGYCLISVLEMMHSFSVEDALTEEAVVAKLRSRQCQQLFMHRSLRRDTAGIAQWGEGGLLYGECQKKQQEWYDDDPVDGLISKVRELFDLDDDQEFREIVVPPGERPRPLYVSTASQIGILPTAGVPSLLMVLLPPEANSLCTSYVRNLLLHPPPHRVADCIQAACRKLAETTSSIPDFTCVSAAKLMKLIETHEANHIEFARMRNVAEDILLMANDPQLSDVLDLLLDPTWLATGIHIEQKQLVDDCTFLTSRIGNVLASDSDIDQTVSSDENIPDDFFRDLEESWRGRVKRPHFEKEFVEVNEAATELIDAVFSDFLPIVNCVKAYQKPLGGGLGSRKGEICYSRDSQAVWFKGKNFRPAVWGDSPGELEMKKLTPAYDGKGKKMGEEWWTTTRVEDALIRYRAAVEKASNAVVQLLRDLAAEVKVKLNALIFISVLSVIAKSLCLHVSEGKRRSWVFPTLDLSSENSNNQDVGPGHMVLEDLIPYWKDPVCEQAEPNTIELNSMFLLTGPNGGGKSSILRSICAAALLSVCGLMVPARNAVVPRLDAVMLRMMSTDSPADNKSSFQMEMSELRTILAEATSRSLVLIDELCRGTEVQKGTAIAASVIESLDHIGCRGVLSTHLHDLLDMKLRVRNVVQKSMGVKQIDGRIEPTWKLVDGACRESLAFEVAKKEGVPESVVQRAMELYKEALESRNSLSKESTLTSTSPRCSNLVNGATNGAVDGLDNVTTGVLTFQAQSLNVEGATEPNESDEESRDRSRAVGNGSHPAAKSKKDLLDCMDAFSRICEKKLQELGDANSYSSACSFIGPRQLPPPATTMHSCIYMLQRPDGRFYVGQSDNLTSRVRRHRTILIDAPFLYLIVANKSVASELETTLIHQLPSFGIMLVNKGDQNHRHFGTAPLADAPPF</sequence>
<keyword evidence="4" id="KW-0238">DNA-binding</keyword>
<dbReference type="Gramene" id="Pp3c8_22090V3.1">
    <property type="protein sequence ID" value="Pp3c8_22090V3.1"/>
    <property type="gene ID" value="Pp3c8_22090"/>
</dbReference>
<dbReference type="SMART" id="SM00534">
    <property type="entry name" value="MUTSac"/>
    <property type="match status" value="1"/>
</dbReference>
<dbReference type="FunFam" id="3.40.50.300:FF:001188">
    <property type="entry name" value="DNA mismatch repair protein"/>
    <property type="match status" value="1"/>
</dbReference>
<dbReference type="GO" id="GO:0003690">
    <property type="term" value="F:double-stranded DNA binding"/>
    <property type="evidence" value="ECO:0000318"/>
    <property type="project" value="GO_Central"/>
</dbReference>
<keyword evidence="2" id="KW-0227">DNA damage</keyword>
<dbReference type="PANTHER" id="PTHR48448:SF1">
    <property type="entry name" value="MUTL PROTEIN ISOFORM 1"/>
    <property type="match status" value="1"/>
</dbReference>
<dbReference type="Gene3D" id="3.40.1170.10">
    <property type="entry name" value="DNA repair protein MutS, domain I"/>
    <property type="match status" value="1"/>
</dbReference>
<dbReference type="EMBL" id="LC208798">
    <property type="protein sequence ID" value="BAW35487.1"/>
    <property type="molecule type" value="mRNA"/>
</dbReference>
<accession>A0A1L7NZY2</accession>
<dbReference type="OrthoDB" id="10252754at2759"/>
<evidence type="ECO:0000256" key="4">
    <source>
        <dbReference type="ARBA" id="ARBA00023125"/>
    </source>
</evidence>
<dbReference type="Pfam" id="PF01624">
    <property type="entry name" value="MutS_I"/>
    <property type="match status" value="1"/>
</dbReference>
<dbReference type="InterPro" id="IPR053276">
    <property type="entry name" value="MtDNA_mismatch_repair_MutS"/>
</dbReference>
<evidence type="ECO:0000256" key="3">
    <source>
        <dbReference type="ARBA" id="ARBA00022840"/>
    </source>
</evidence>
<dbReference type="CDD" id="cd03243">
    <property type="entry name" value="ABC_MutS_homologs"/>
    <property type="match status" value="1"/>
</dbReference>
<dbReference type="Pfam" id="PF00488">
    <property type="entry name" value="MutS_V"/>
    <property type="match status" value="1"/>
</dbReference>
<dbReference type="GO" id="GO:0030983">
    <property type="term" value="F:mismatched DNA binding"/>
    <property type="evidence" value="ECO:0007669"/>
    <property type="project" value="InterPro"/>
</dbReference>
<evidence type="ECO:0000259" key="6">
    <source>
        <dbReference type="PROSITE" id="PS00486"/>
    </source>
</evidence>
<dbReference type="FunFam" id="3.40.1170.10:FF:000034">
    <property type="entry name" value="MutS homolog 1B"/>
    <property type="match status" value="1"/>
</dbReference>
<evidence type="ECO:0000313" key="8">
    <source>
        <dbReference type="EMBL" id="PNR50018.1"/>
    </source>
</evidence>
<reference evidence="8 10" key="1">
    <citation type="journal article" date="2008" name="Science">
        <title>The Physcomitrella genome reveals evolutionary insights into the conquest of land by plants.</title>
        <authorList>
            <person name="Rensing S."/>
            <person name="Lang D."/>
            <person name="Zimmer A."/>
            <person name="Terry A."/>
            <person name="Salamov A."/>
            <person name="Shapiro H."/>
            <person name="Nishiyama T."/>
            <person name="Perroud P.-F."/>
            <person name="Lindquist E."/>
            <person name="Kamisugi Y."/>
            <person name="Tanahashi T."/>
            <person name="Sakakibara K."/>
            <person name="Fujita T."/>
            <person name="Oishi K."/>
            <person name="Shin-I T."/>
            <person name="Kuroki Y."/>
            <person name="Toyoda A."/>
            <person name="Suzuki Y."/>
            <person name="Hashimoto A."/>
            <person name="Yamaguchi K."/>
            <person name="Sugano A."/>
            <person name="Kohara Y."/>
            <person name="Fujiyama A."/>
            <person name="Anterola A."/>
            <person name="Aoki S."/>
            <person name="Ashton N."/>
            <person name="Barbazuk W.B."/>
            <person name="Barker E."/>
            <person name="Bennetzen J."/>
            <person name="Bezanilla M."/>
            <person name="Blankenship R."/>
            <person name="Cho S.H."/>
            <person name="Dutcher S."/>
            <person name="Estelle M."/>
            <person name="Fawcett J.A."/>
            <person name="Gundlach H."/>
            <person name="Hanada K."/>
            <person name="Heyl A."/>
            <person name="Hicks K.A."/>
            <person name="Hugh J."/>
            <person name="Lohr M."/>
            <person name="Mayer K."/>
            <person name="Melkozernov A."/>
            <person name="Murata T."/>
            <person name="Nelson D."/>
            <person name="Pils B."/>
            <person name="Prigge M."/>
            <person name="Reiss B."/>
            <person name="Renner T."/>
            <person name="Rombauts S."/>
            <person name="Rushton P."/>
            <person name="Sanderfoot A."/>
            <person name="Schween G."/>
            <person name="Shiu S.-H."/>
            <person name="Stueber K."/>
            <person name="Theodoulou F.L."/>
            <person name="Tu H."/>
            <person name="Van de Peer Y."/>
            <person name="Verrier P.J."/>
            <person name="Waters E."/>
            <person name="Wood A."/>
            <person name="Yang L."/>
            <person name="Cove D."/>
            <person name="Cuming A."/>
            <person name="Hasebe M."/>
            <person name="Lucas S."/>
            <person name="Mishler D.B."/>
            <person name="Reski R."/>
            <person name="Grigoriev I."/>
            <person name="Quatrano R.S."/>
            <person name="Boore J.L."/>
        </authorList>
    </citation>
    <scope>NUCLEOTIDE SEQUENCE [LARGE SCALE GENOMIC DNA]</scope>
    <source>
        <strain evidence="9 10">cv. Gransden 2004</strain>
    </source>
</reference>
<dbReference type="GO" id="GO:0043504">
    <property type="term" value="P:mitochondrial DNA repair"/>
    <property type="evidence" value="ECO:0000318"/>
    <property type="project" value="GO_Central"/>
</dbReference>
<evidence type="ECO:0000256" key="2">
    <source>
        <dbReference type="ARBA" id="ARBA00022763"/>
    </source>
</evidence>
<dbReference type="InterPro" id="IPR000432">
    <property type="entry name" value="DNA_mismatch_repair_MutS_C"/>
</dbReference>
<dbReference type="EnsemblPlants" id="Pp3c8_22090V3.2">
    <property type="protein sequence ID" value="Pp3c8_22090V3.2"/>
    <property type="gene ID" value="Pp3c8_22090"/>
</dbReference>
<evidence type="ECO:0000313" key="7">
    <source>
        <dbReference type="EMBL" id="BAW35487.1"/>
    </source>
</evidence>
<dbReference type="Gramene" id="Pp3c8_22090V3.2">
    <property type="protein sequence ID" value="Pp3c8_22090V3.2"/>
    <property type="gene ID" value="Pp3c8_22090"/>
</dbReference>
<dbReference type="InterPro" id="IPR016151">
    <property type="entry name" value="DNA_mismatch_repair_MutS_N"/>
</dbReference>
<feature type="domain" description="DNA mismatch repair proteins mutS family" evidence="6">
    <location>
        <begin position="893"/>
        <end position="909"/>
    </location>
</feature>
<dbReference type="PROSITE" id="PS00486">
    <property type="entry name" value="DNA_MISMATCH_REPAIR_2"/>
    <property type="match status" value="1"/>
</dbReference>
<dbReference type="InterPro" id="IPR007695">
    <property type="entry name" value="DNA_mismatch_repair_MutS-lik_N"/>
</dbReference>
<evidence type="ECO:0000313" key="10">
    <source>
        <dbReference type="Proteomes" id="UP000006727"/>
    </source>
</evidence>
<evidence type="ECO:0000313" key="9">
    <source>
        <dbReference type="EnsemblPlants" id="Pp3c8_22090V3.1"/>
    </source>
</evidence>
<organism evidence="7">
    <name type="scientific">Physcomitrium patens</name>
    <name type="common">Spreading-leaved earth moss</name>
    <name type="synonym">Physcomitrella patens</name>
    <dbReference type="NCBI Taxonomy" id="3218"/>
    <lineage>
        <taxon>Eukaryota</taxon>
        <taxon>Viridiplantae</taxon>
        <taxon>Streptophyta</taxon>
        <taxon>Embryophyta</taxon>
        <taxon>Bryophyta</taxon>
        <taxon>Bryophytina</taxon>
        <taxon>Bryopsida</taxon>
        <taxon>Funariidae</taxon>
        <taxon>Funariales</taxon>
        <taxon>Funariaceae</taxon>
        <taxon>Physcomitrium</taxon>
    </lineage>
</organism>
<dbReference type="Gene3D" id="3.40.50.300">
    <property type="entry name" value="P-loop containing nucleotide triphosphate hydrolases"/>
    <property type="match status" value="1"/>
</dbReference>
<dbReference type="PANTHER" id="PTHR48448">
    <property type="entry name" value="MUTL PROTEIN ISOFORM 1"/>
    <property type="match status" value="1"/>
</dbReference>
<dbReference type="Proteomes" id="UP000006727">
    <property type="component" value="Chromosome 8"/>
</dbReference>
<dbReference type="STRING" id="3218.A0A1L7NZY2"/>
<dbReference type="SUPFAM" id="SSF82771">
    <property type="entry name" value="GIY-YIG endonuclease"/>
    <property type="match status" value="1"/>
</dbReference>
<evidence type="ECO:0000256" key="5">
    <source>
        <dbReference type="SAM" id="MobiDB-lite"/>
    </source>
</evidence>
<dbReference type="AlphaFoldDB" id="A0A1L7NZY2"/>
<dbReference type="SUPFAM" id="SSF55271">
    <property type="entry name" value="DNA repair protein MutS, domain I"/>
    <property type="match status" value="1"/>
</dbReference>
<reference evidence="8 10" key="3">
    <citation type="journal article" date="2018" name="Plant J.">
        <title>The Physcomitrella patens chromosome-scale assembly reveals moss genome structure and evolution.</title>
        <authorList>
            <person name="Lang D."/>
            <person name="Ullrich K.K."/>
            <person name="Murat F."/>
            <person name="Fuchs J."/>
            <person name="Jenkins J."/>
            <person name="Haas F.B."/>
            <person name="Piednoel M."/>
            <person name="Gundlach H."/>
            <person name="Van Bel M."/>
            <person name="Meyberg R."/>
            <person name="Vives C."/>
            <person name="Morata J."/>
            <person name="Symeonidi A."/>
            <person name="Hiss M."/>
            <person name="Muchero W."/>
            <person name="Kamisugi Y."/>
            <person name="Saleh O."/>
            <person name="Blanc G."/>
            <person name="Decker E.L."/>
            <person name="van Gessel N."/>
            <person name="Grimwood J."/>
            <person name="Hayes R.D."/>
            <person name="Graham S.W."/>
            <person name="Gunter L.E."/>
            <person name="McDaniel S.F."/>
            <person name="Hoernstein S.N.W."/>
            <person name="Larsson A."/>
            <person name="Li F.W."/>
            <person name="Perroud P.F."/>
            <person name="Phillips J."/>
            <person name="Ranjan P."/>
            <person name="Rokshar D.S."/>
            <person name="Rothfels C.J."/>
            <person name="Schneider L."/>
            <person name="Shu S."/>
            <person name="Stevenson D.W."/>
            <person name="Thummler F."/>
            <person name="Tillich M."/>
            <person name="Villarreal Aguilar J.C."/>
            <person name="Widiez T."/>
            <person name="Wong G.K."/>
            <person name="Wymore A."/>
            <person name="Zhang Y."/>
            <person name="Zimmer A.D."/>
            <person name="Quatrano R.S."/>
            <person name="Mayer K.F.X."/>
            <person name="Goodstein D."/>
            <person name="Casacuberta J.M."/>
            <person name="Vandepoele K."/>
            <person name="Reski R."/>
            <person name="Cuming A.C."/>
            <person name="Tuskan G.A."/>
            <person name="Maumus F."/>
            <person name="Salse J."/>
            <person name="Schmutz J."/>
            <person name="Rensing S.A."/>
        </authorList>
    </citation>
    <scope>NUCLEOTIDE SEQUENCE [LARGE SCALE GENOMIC DNA]</scope>
    <source>
        <strain evidence="9 10">cv. Gransden 2004</strain>
    </source>
</reference>
<dbReference type="GO" id="GO:0005524">
    <property type="term" value="F:ATP binding"/>
    <property type="evidence" value="ECO:0007669"/>
    <property type="project" value="UniProtKB-KW"/>
</dbReference>
<keyword evidence="1" id="KW-0547">Nucleotide-binding</keyword>
<reference evidence="9" key="4">
    <citation type="submission" date="2020-12" db="UniProtKB">
        <authorList>
            <consortium name="EnsemblPlants"/>
        </authorList>
    </citation>
    <scope>IDENTIFICATION</scope>
</reference>
<feature type="region of interest" description="Disordered" evidence="5">
    <location>
        <begin position="1049"/>
        <end position="1081"/>
    </location>
</feature>
<dbReference type="InterPro" id="IPR027417">
    <property type="entry name" value="P-loop_NTPase"/>
</dbReference>
<proteinExistence type="evidence at transcript level"/>
<name>A0A1L7NZY2_PHYPA</name>
<dbReference type="GO" id="GO:0006298">
    <property type="term" value="P:mismatch repair"/>
    <property type="evidence" value="ECO:0007669"/>
    <property type="project" value="InterPro"/>
</dbReference>
<dbReference type="SUPFAM" id="SSF52540">
    <property type="entry name" value="P-loop containing nucleoside triphosphate hydrolases"/>
    <property type="match status" value="1"/>
</dbReference>
<dbReference type="EMBL" id="ABEU02000008">
    <property type="protein sequence ID" value="PNR50018.1"/>
    <property type="molecule type" value="Genomic_DNA"/>
</dbReference>
<keyword evidence="10" id="KW-1185">Reference proteome</keyword>
<keyword evidence="3" id="KW-0067">ATP-binding</keyword>
<dbReference type="EnsemblPlants" id="Pp3c8_22090V3.1">
    <property type="protein sequence ID" value="Pp3c8_22090V3.1"/>
    <property type="gene ID" value="Pp3c8_22090"/>
</dbReference>
<reference evidence="7" key="2">
    <citation type="submission" date="2017-01" db="EMBL/GenBank/DDBJ databases">
        <title>The role of two diverged MSH1 genes in the moss Physcomitrella patens.</title>
        <authorList>
            <person name="Odahara M."/>
            <person name="Kishita Y."/>
            <person name="Sekine Y."/>
        </authorList>
    </citation>
    <scope>NUCLEOTIDE SEQUENCE</scope>
    <source>
        <tissue evidence="7">Protonemal cell</tissue>
    </source>
</reference>
<dbReference type="GO" id="GO:0005634">
    <property type="term" value="C:nucleus"/>
    <property type="evidence" value="ECO:0000318"/>
    <property type="project" value="GO_Central"/>
</dbReference>